<evidence type="ECO:0000313" key="3">
    <source>
        <dbReference type="Proteomes" id="UP000807306"/>
    </source>
</evidence>
<evidence type="ECO:0008006" key="4">
    <source>
        <dbReference type="Google" id="ProtNLM"/>
    </source>
</evidence>
<name>A0A9P6EPZ1_9AGAR</name>
<sequence length="288" mass="32284">MRERLAGPLPKARRPFDQNWPKHDLGGMNTACTHCHALHWKAERLSKSSNINPKFGMCCTEGKIQLPPLDPAPHDLLNFYTSQDPVGKNFREHIRSYNNALAMTSVGCSVDRTVNAGGGPYIFKIHGKLLHHCGSLIPAEGENPVFAQLYIYDGQEALNYRLGHPANKDLLPETLRKLQGIIHQSHPGVQMFKQALDLTRNMEPGQQCRIALRFDEKTDRRRYNLPTTAAANEIAVILPGNGEQPTATRDIILHRLNGGGQQQISELHPMYLPLHYVLLFPSGQSGWH</sequence>
<dbReference type="PANTHER" id="PTHR45786">
    <property type="entry name" value="DNA BINDING PROTEIN-LIKE"/>
    <property type="match status" value="1"/>
</dbReference>
<comment type="caution">
    <text evidence="2">The sequence shown here is derived from an EMBL/GenBank/DDBJ whole genome shotgun (WGS) entry which is preliminary data.</text>
</comment>
<dbReference type="Proteomes" id="UP000807306">
    <property type="component" value="Unassembled WGS sequence"/>
</dbReference>
<evidence type="ECO:0000313" key="2">
    <source>
        <dbReference type="EMBL" id="KAF9533250.1"/>
    </source>
</evidence>
<evidence type="ECO:0000256" key="1">
    <source>
        <dbReference type="SAM" id="MobiDB-lite"/>
    </source>
</evidence>
<dbReference type="PANTHER" id="PTHR45786:SF74">
    <property type="entry name" value="ATP-DEPENDENT DNA HELICASE"/>
    <property type="match status" value="1"/>
</dbReference>
<dbReference type="EMBL" id="MU157829">
    <property type="protein sequence ID" value="KAF9533250.1"/>
    <property type="molecule type" value="Genomic_DNA"/>
</dbReference>
<protein>
    <recommendedName>
        <fullName evidence="4">Helitron helicase-like domain-containing protein</fullName>
    </recommendedName>
</protein>
<reference evidence="2" key="1">
    <citation type="submission" date="2020-11" db="EMBL/GenBank/DDBJ databases">
        <authorList>
            <consortium name="DOE Joint Genome Institute"/>
            <person name="Ahrendt S."/>
            <person name="Riley R."/>
            <person name="Andreopoulos W."/>
            <person name="Labutti K."/>
            <person name="Pangilinan J."/>
            <person name="Ruiz-Duenas F.J."/>
            <person name="Barrasa J.M."/>
            <person name="Sanchez-Garcia M."/>
            <person name="Camarero S."/>
            <person name="Miyauchi S."/>
            <person name="Serrano A."/>
            <person name="Linde D."/>
            <person name="Babiker R."/>
            <person name="Drula E."/>
            <person name="Ayuso-Fernandez I."/>
            <person name="Pacheco R."/>
            <person name="Padilla G."/>
            <person name="Ferreira P."/>
            <person name="Barriuso J."/>
            <person name="Kellner H."/>
            <person name="Castanera R."/>
            <person name="Alfaro M."/>
            <person name="Ramirez L."/>
            <person name="Pisabarro A.G."/>
            <person name="Kuo A."/>
            <person name="Tritt A."/>
            <person name="Lipzen A."/>
            <person name="He G."/>
            <person name="Yan M."/>
            <person name="Ng V."/>
            <person name="Cullen D."/>
            <person name="Martin F."/>
            <person name="Rosso M.-N."/>
            <person name="Henrissat B."/>
            <person name="Hibbett D."/>
            <person name="Martinez A.T."/>
            <person name="Grigoriev I.V."/>
        </authorList>
    </citation>
    <scope>NUCLEOTIDE SEQUENCE</scope>
    <source>
        <strain evidence="2">CBS 506.95</strain>
    </source>
</reference>
<organism evidence="2 3">
    <name type="scientific">Crepidotus variabilis</name>
    <dbReference type="NCBI Taxonomy" id="179855"/>
    <lineage>
        <taxon>Eukaryota</taxon>
        <taxon>Fungi</taxon>
        <taxon>Dikarya</taxon>
        <taxon>Basidiomycota</taxon>
        <taxon>Agaricomycotina</taxon>
        <taxon>Agaricomycetes</taxon>
        <taxon>Agaricomycetidae</taxon>
        <taxon>Agaricales</taxon>
        <taxon>Agaricineae</taxon>
        <taxon>Crepidotaceae</taxon>
        <taxon>Crepidotus</taxon>
    </lineage>
</organism>
<keyword evidence="3" id="KW-1185">Reference proteome</keyword>
<proteinExistence type="predicted"/>
<dbReference type="AlphaFoldDB" id="A0A9P6EPZ1"/>
<feature type="region of interest" description="Disordered" evidence="1">
    <location>
        <begin position="1"/>
        <end position="20"/>
    </location>
</feature>
<feature type="non-terminal residue" evidence="2">
    <location>
        <position position="288"/>
    </location>
</feature>
<accession>A0A9P6EPZ1</accession>
<gene>
    <name evidence="2" type="ORF">CPB83DRAFT_758120</name>
</gene>
<dbReference type="OrthoDB" id="2272314at2759"/>